<organism evidence="2 3">
    <name type="scientific">Puccinia coronata f. sp. avenae</name>
    <dbReference type="NCBI Taxonomy" id="200324"/>
    <lineage>
        <taxon>Eukaryota</taxon>
        <taxon>Fungi</taxon>
        <taxon>Dikarya</taxon>
        <taxon>Basidiomycota</taxon>
        <taxon>Pucciniomycotina</taxon>
        <taxon>Pucciniomycetes</taxon>
        <taxon>Pucciniales</taxon>
        <taxon>Pucciniaceae</taxon>
        <taxon>Puccinia</taxon>
    </lineage>
</organism>
<feature type="region of interest" description="Disordered" evidence="1">
    <location>
        <begin position="102"/>
        <end position="149"/>
    </location>
</feature>
<dbReference type="EMBL" id="PGCJ01000248">
    <property type="protein sequence ID" value="PLW35913.1"/>
    <property type="molecule type" value="Genomic_DNA"/>
</dbReference>
<dbReference type="OrthoDB" id="2507436at2759"/>
<evidence type="ECO:0000313" key="2">
    <source>
        <dbReference type="EMBL" id="PLW35913.1"/>
    </source>
</evidence>
<sequence length="452" mass="51711">MDGPQISGFATIVDPITGYKFKCMICWGKPCDSSYIPKHLKLTSHLEKSKEREAFNKLLSANFNPATSNWGLRGNLNAASDHPDQMDLDAPHDITWYNEPIDTHSEELPPENNINNPSAWNLSKNDTQGFPEEQGTSDSESESDSGSDADKRLADVNCFPFKKMEYLVASLILGHLHHLISRSMYRQICLSLTLFKIYLPHWSTMRRQRMNIRKMLNINIFETTSVLQNKCFSLSLRDLIAHLANPYVNSHLEFYPHDPHGENVYALHQSVKWREELSPAARVQMVAYGSKNYYIYEPVTLKGPMQDIVIPVFFYMSNNTLYAKCITPKFFPLPPLQPGEKSGLAVLIPEDIIFNSINLNAIPVSQFDLTCMEMFTADGMYFLDHIRNHLVEIRHFGPPKRIKLPNPWRIKAVEFSVERGKSKTVKRGLNRQISTSHFLNSNPPQIQIEPLT</sequence>
<gene>
    <name evidence="2" type="ORF">PCANC_17901</name>
</gene>
<dbReference type="PANTHER" id="PTHR31912:SF34">
    <property type="entry name" value="NOTOCHORD-RELATED PROTEIN"/>
    <property type="match status" value="1"/>
</dbReference>
<dbReference type="PANTHER" id="PTHR31912">
    <property type="entry name" value="IP13529P"/>
    <property type="match status" value="1"/>
</dbReference>
<dbReference type="AlphaFoldDB" id="A0A2N5UDT2"/>
<proteinExistence type="predicted"/>
<dbReference type="Proteomes" id="UP000235388">
    <property type="component" value="Unassembled WGS sequence"/>
</dbReference>
<accession>A0A2N5UDT2</accession>
<name>A0A2N5UDT2_9BASI</name>
<evidence type="ECO:0000313" key="3">
    <source>
        <dbReference type="Proteomes" id="UP000235388"/>
    </source>
</evidence>
<protein>
    <recommendedName>
        <fullName evidence="4">C2H2-type domain-containing protein</fullName>
    </recommendedName>
</protein>
<comment type="caution">
    <text evidence="2">The sequence shown here is derived from an EMBL/GenBank/DDBJ whole genome shotgun (WGS) entry which is preliminary data.</text>
</comment>
<evidence type="ECO:0008006" key="4">
    <source>
        <dbReference type="Google" id="ProtNLM"/>
    </source>
</evidence>
<keyword evidence="3" id="KW-1185">Reference proteome</keyword>
<feature type="compositionally biased region" description="Polar residues" evidence="1">
    <location>
        <begin position="118"/>
        <end position="128"/>
    </location>
</feature>
<reference evidence="2 3" key="1">
    <citation type="submission" date="2017-11" db="EMBL/GenBank/DDBJ databases">
        <title>De novo assembly and phasing of dikaryotic genomes from two isolates of Puccinia coronata f. sp. avenae, the causal agent of oat crown rust.</title>
        <authorList>
            <person name="Miller M.E."/>
            <person name="Zhang Y."/>
            <person name="Omidvar V."/>
            <person name="Sperschneider J."/>
            <person name="Schwessinger B."/>
            <person name="Raley C."/>
            <person name="Palmer J.M."/>
            <person name="Garnica D."/>
            <person name="Upadhyaya N."/>
            <person name="Rathjen J."/>
            <person name="Taylor J.M."/>
            <person name="Park R.F."/>
            <person name="Dodds P.N."/>
            <person name="Hirsch C.D."/>
            <person name="Kianian S.F."/>
            <person name="Figueroa M."/>
        </authorList>
    </citation>
    <scope>NUCLEOTIDE SEQUENCE [LARGE SCALE GENOMIC DNA]</scope>
    <source>
        <strain evidence="2">12NC29</strain>
    </source>
</reference>
<evidence type="ECO:0000256" key="1">
    <source>
        <dbReference type="SAM" id="MobiDB-lite"/>
    </source>
</evidence>